<dbReference type="SUPFAM" id="SSF103473">
    <property type="entry name" value="MFS general substrate transporter"/>
    <property type="match status" value="1"/>
</dbReference>
<comment type="subcellular location">
    <subcellularLocation>
        <location evidence="1">Cell membrane</location>
        <topology evidence="1">Multi-pass membrane protein</topology>
    </subcellularLocation>
</comment>
<dbReference type="EMBL" id="QEKO01000001">
    <property type="protein sequence ID" value="PVY67742.1"/>
    <property type="molecule type" value="Genomic_DNA"/>
</dbReference>
<evidence type="ECO:0000313" key="9">
    <source>
        <dbReference type="EMBL" id="PVY67742.1"/>
    </source>
</evidence>
<feature type="transmembrane region" description="Helical" evidence="7">
    <location>
        <begin position="298"/>
        <end position="315"/>
    </location>
</feature>
<feature type="transmembrane region" description="Helical" evidence="7">
    <location>
        <begin position="134"/>
        <end position="156"/>
    </location>
</feature>
<evidence type="ECO:0000256" key="5">
    <source>
        <dbReference type="ARBA" id="ARBA00022989"/>
    </source>
</evidence>
<dbReference type="InterPro" id="IPR036259">
    <property type="entry name" value="MFS_trans_sf"/>
</dbReference>
<dbReference type="GO" id="GO:0005886">
    <property type="term" value="C:plasma membrane"/>
    <property type="evidence" value="ECO:0007669"/>
    <property type="project" value="UniProtKB-SubCell"/>
</dbReference>
<accession>A0A2U1CPC4</accession>
<reference evidence="9 10" key="1">
    <citation type="submission" date="2018-04" db="EMBL/GenBank/DDBJ databases">
        <title>Genomic Encyclopedia of Type Strains, Phase IV (KMG-IV): sequencing the most valuable type-strain genomes for metagenomic binning, comparative biology and taxonomic classification.</title>
        <authorList>
            <person name="Goeker M."/>
        </authorList>
    </citation>
    <scope>NUCLEOTIDE SEQUENCE [LARGE SCALE GENOMIC DNA]</scope>
    <source>
        <strain evidence="9 10">DSM 10065</strain>
    </source>
</reference>
<dbReference type="STRING" id="1231391.GCA_000308195_01464"/>
<dbReference type="RefSeq" id="WP_116517056.1">
    <property type="nucleotide sequence ID" value="NZ_JACCEX010000001.1"/>
</dbReference>
<feature type="transmembrane region" description="Helical" evidence="7">
    <location>
        <begin position="76"/>
        <end position="95"/>
    </location>
</feature>
<feature type="transmembrane region" description="Helical" evidence="7">
    <location>
        <begin position="196"/>
        <end position="215"/>
    </location>
</feature>
<evidence type="ECO:0000256" key="1">
    <source>
        <dbReference type="ARBA" id="ARBA00004651"/>
    </source>
</evidence>
<keyword evidence="3" id="KW-1003">Cell membrane</keyword>
<dbReference type="PROSITE" id="PS50850">
    <property type="entry name" value="MFS"/>
    <property type="match status" value="1"/>
</dbReference>
<keyword evidence="10" id="KW-1185">Reference proteome</keyword>
<keyword evidence="4 7" id="KW-0812">Transmembrane</keyword>
<feature type="domain" description="Major facilitator superfamily (MFS) profile" evidence="8">
    <location>
        <begin position="10"/>
        <end position="451"/>
    </location>
</feature>
<sequence>MRPDLSLTAILWVISAGFFMQTLDTTIVTTALPAMARSLRERPLDLQPVIIVYSFTMAVLTPASGWLGDRYGTRKIYFLSILVFALGSLLCAMSTTLSELIASRVIQGLGGSMLLPIGRLVILRNFPRDMYLPAITLASISGQAGILLGPLLGGWLSQSISWHWIFLINLPIGLACGAAVLLFLPREAQALRATPFDVPGFALLSCGMVAFSMALDGGRYEAWRVAILLACSAASIWLYVQLARRKAHPLFPLSLFRERAFSIGLAGNLAARLGGSAVFFLIPLLFQTELGYSPLQSGLMMLPIAAASMAVKRMIPLLIGRHGYGRFLMANTVCAGLSIIAFATIGTGTPSWLLLGLLSVFGAFNSMQNGAMNSVTLQGLPAKFASSGNGMFSMVQMLAVGLGAAAGGTLVKLFSNAGMDAVEAFQLTFVLLGSVTLASTVIFANLKQALHEGQRRSDPVD</sequence>
<gene>
    <name evidence="9" type="ORF">C7440_0125</name>
</gene>
<evidence type="ECO:0000259" key="8">
    <source>
        <dbReference type="PROSITE" id="PS50850"/>
    </source>
</evidence>
<protein>
    <submittedName>
        <fullName evidence="9">EmrB/QacA subfamily drug resistance transporter</fullName>
    </submittedName>
</protein>
<organism evidence="9 10">
    <name type="scientific">Pusillimonas noertemannii</name>
    <dbReference type="NCBI Taxonomy" id="305977"/>
    <lineage>
        <taxon>Bacteria</taxon>
        <taxon>Pseudomonadati</taxon>
        <taxon>Pseudomonadota</taxon>
        <taxon>Betaproteobacteria</taxon>
        <taxon>Burkholderiales</taxon>
        <taxon>Alcaligenaceae</taxon>
        <taxon>Pusillimonas</taxon>
    </lineage>
</organism>
<dbReference type="InterPro" id="IPR011701">
    <property type="entry name" value="MFS"/>
</dbReference>
<dbReference type="InterPro" id="IPR020846">
    <property type="entry name" value="MFS_dom"/>
</dbReference>
<feature type="transmembrane region" description="Helical" evidence="7">
    <location>
        <begin position="221"/>
        <end position="240"/>
    </location>
</feature>
<dbReference type="GO" id="GO:0022857">
    <property type="term" value="F:transmembrane transporter activity"/>
    <property type="evidence" value="ECO:0007669"/>
    <property type="project" value="InterPro"/>
</dbReference>
<keyword evidence="2" id="KW-0813">Transport</keyword>
<keyword evidence="5 7" id="KW-1133">Transmembrane helix</keyword>
<keyword evidence="6 7" id="KW-0472">Membrane</keyword>
<comment type="caution">
    <text evidence="9">The sequence shown here is derived from an EMBL/GenBank/DDBJ whole genome shotgun (WGS) entry which is preliminary data.</text>
</comment>
<evidence type="ECO:0000256" key="3">
    <source>
        <dbReference type="ARBA" id="ARBA00022475"/>
    </source>
</evidence>
<feature type="transmembrane region" description="Helical" evidence="7">
    <location>
        <begin position="46"/>
        <end position="67"/>
    </location>
</feature>
<name>A0A2U1CPC4_9BURK</name>
<dbReference type="Proteomes" id="UP000246145">
    <property type="component" value="Unassembled WGS sequence"/>
</dbReference>
<evidence type="ECO:0000313" key="10">
    <source>
        <dbReference type="Proteomes" id="UP000246145"/>
    </source>
</evidence>
<evidence type="ECO:0000256" key="7">
    <source>
        <dbReference type="SAM" id="Phobius"/>
    </source>
</evidence>
<dbReference type="Gene3D" id="1.20.1720.10">
    <property type="entry name" value="Multidrug resistance protein D"/>
    <property type="match status" value="1"/>
</dbReference>
<evidence type="ECO:0000256" key="4">
    <source>
        <dbReference type="ARBA" id="ARBA00022692"/>
    </source>
</evidence>
<proteinExistence type="predicted"/>
<dbReference type="PANTHER" id="PTHR42718">
    <property type="entry name" value="MAJOR FACILITATOR SUPERFAMILY MULTIDRUG TRANSPORTER MFSC"/>
    <property type="match status" value="1"/>
</dbReference>
<feature type="transmembrane region" description="Helical" evidence="7">
    <location>
        <begin position="392"/>
        <end position="415"/>
    </location>
</feature>
<evidence type="ECO:0000256" key="6">
    <source>
        <dbReference type="ARBA" id="ARBA00023136"/>
    </source>
</evidence>
<evidence type="ECO:0000256" key="2">
    <source>
        <dbReference type="ARBA" id="ARBA00022448"/>
    </source>
</evidence>
<feature type="transmembrane region" description="Helical" evidence="7">
    <location>
        <begin position="162"/>
        <end position="184"/>
    </location>
</feature>
<feature type="transmembrane region" description="Helical" evidence="7">
    <location>
        <begin position="327"/>
        <end position="346"/>
    </location>
</feature>
<dbReference type="AlphaFoldDB" id="A0A2U1CPC4"/>
<dbReference type="PANTHER" id="PTHR42718:SF46">
    <property type="entry name" value="BLR6921 PROTEIN"/>
    <property type="match status" value="1"/>
</dbReference>
<feature type="transmembrane region" description="Helical" evidence="7">
    <location>
        <begin position="101"/>
        <end position="122"/>
    </location>
</feature>
<dbReference type="Gene3D" id="1.20.1250.20">
    <property type="entry name" value="MFS general substrate transporter like domains"/>
    <property type="match status" value="1"/>
</dbReference>
<dbReference type="OrthoDB" id="9807274at2"/>
<feature type="transmembrane region" description="Helical" evidence="7">
    <location>
        <begin position="427"/>
        <end position="446"/>
    </location>
</feature>
<dbReference type="Pfam" id="PF07690">
    <property type="entry name" value="MFS_1"/>
    <property type="match status" value="1"/>
</dbReference>
<feature type="transmembrane region" description="Helical" evidence="7">
    <location>
        <begin position="261"/>
        <end position="286"/>
    </location>
</feature>